<gene>
    <name evidence="5" type="primary">kipA</name>
    <name evidence="5" type="ORF">A9E74_02394</name>
</gene>
<evidence type="ECO:0000256" key="3">
    <source>
        <dbReference type="ARBA" id="ARBA00022840"/>
    </source>
</evidence>
<organism evidence="5 6">
    <name type="scientific">Methylophaga muralis</name>
    <dbReference type="NCBI Taxonomy" id="291169"/>
    <lineage>
        <taxon>Bacteria</taxon>
        <taxon>Pseudomonadati</taxon>
        <taxon>Pseudomonadota</taxon>
        <taxon>Gammaproteobacteria</taxon>
        <taxon>Thiotrichales</taxon>
        <taxon>Piscirickettsiaceae</taxon>
        <taxon>Methylophaga</taxon>
    </lineage>
</organism>
<sequence>MTQPGLKVLKPGILTLVQDLGRFAYQHIGLSPGGAADEHAFLWANRLLNNRPNNPALEICFGGLQLEVLANTNIAITGAEMNATLNDQPLENWQTHSIKVGDKLNFAHASSGIRSYLAIQDGFQLQPSFGSVATVMREKIGGIDGYGNPLKTDDFLPCSEHKPTVTTHVPPLFIPDYQQPLILSVIPCEQTDQFDEAEQEKLYHWTYRISPQSNSMGIRLEGEPITPKVKGIISEGIAYGTIQLPPDGQPIILLKDRQTMGGYPKLGTLFVLDAFLLAQQQAYTEVRFTQISLEDAQEKLRYFYRFFGV</sequence>
<dbReference type="STRING" id="291169.A9E74_02394"/>
<proteinExistence type="predicted"/>
<dbReference type="GO" id="GO:0005524">
    <property type="term" value="F:ATP binding"/>
    <property type="evidence" value="ECO:0007669"/>
    <property type="project" value="UniProtKB-KW"/>
</dbReference>
<dbReference type="InterPro" id="IPR003778">
    <property type="entry name" value="CT_A_B"/>
</dbReference>
<name>A0A1E3GP89_9GAMM</name>
<evidence type="ECO:0000313" key="5">
    <source>
        <dbReference type="EMBL" id="ODN65872.1"/>
    </source>
</evidence>
<dbReference type="PANTHER" id="PTHR43309">
    <property type="entry name" value="5-OXOPROLINASE SUBUNIT C"/>
    <property type="match status" value="1"/>
</dbReference>
<dbReference type="AlphaFoldDB" id="A0A1E3GP89"/>
<keyword evidence="3" id="KW-0067">ATP-binding</keyword>
<dbReference type="Proteomes" id="UP000094379">
    <property type="component" value="Unassembled WGS sequence"/>
</dbReference>
<evidence type="ECO:0000256" key="2">
    <source>
        <dbReference type="ARBA" id="ARBA00022801"/>
    </source>
</evidence>
<dbReference type="PATRIC" id="fig|291169.3.peg.2413"/>
<reference evidence="5 6" key="1">
    <citation type="submission" date="2016-07" db="EMBL/GenBank/DDBJ databases">
        <title>Draft Genome Sequence of Methylophaga muralis Bur 1.</title>
        <authorList>
            <person name="Vasilenko O.V."/>
            <person name="Doronina N.V."/>
            <person name="Shmareva M.N."/>
            <person name="Tarlachkov S.V."/>
            <person name="Mustakhimov I."/>
            <person name="Trotsenko Y.A."/>
        </authorList>
    </citation>
    <scope>NUCLEOTIDE SEQUENCE [LARGE SCALE GENOMIC DNA]</scope>
    <source>
        <strain evidence="5 6">Bur 1</strain>
    </source>
</reference>
<dbReference type="GO" id="GO:0016787">
    <property type="term" value="F:hydrolase activity"/>
    <property type="evidence" value="ECO:0007669"/>
    <property type="project" value="UniProtKB-KW"/>
</dbReference>
<dbReference type="Gene3D" id="2.40.100.10">
    <property type="entry name" value="Cyclophilin-like"/>
    <property type="match status" value="1"/>
</dbReference>
<dbReference type="RefSeq" id="WP_069296784.1">
    <property type="nucleotide sequence ID" value="NZ_MCRI01000036.1"/>
</dbReference>
<accession>A0A1E3GP89</accession>
<dbReference type="SUPFAM" id="SSF50891">
    <property type="entry name" value="Cyclophilin-like"/>
    <property type="match status" value="1"/>
</dbReference>
<dbReference type="EMBL" id="MCRI01000036">
    <property type="protein sequence ID" value="ODN65872.1"/>
    <property type="molecule type" value="Genomic_DNA"/>
</dbReference>
<keyword evidence="6" id="KW-1185">Reference proteome</keyword>
<dbReference type="InterPro" id="IPR052708">
    <property type="entry name" value="PxpC"/>
</dbReference>
<dbReference type="SMART" id="SM00797">
    <property type="entry name" value="AHS2"/>
    <property type="match status" value="1"/>
</dbReference>
<keyword evidence="2" id="KW-0378">Hydrolase</keyword>
<evidence type="ECO:0000256" key="1">
    <source>
        <dbReference type="ARBA" id="ARBA00022741"/>
    </source>
</evidence>
<dbReference type="PANTHER" id="PTHR43309:SF4">
    <property type="entry name" value="CARBOXYLTRANSFERASE DOMAIN-CONTAINING PROTEIN"/>
    <property type="match status" value="1"/>
</dbReference>
<feature type="domain" description="Carboxyltransferase" evidence="4">
    <location>
        <begin position="27"/>
        <end position="307"/>
    </location>
</feature>
<dbReference type="InterPro" id="IPR029000">
    <property type="entry name" value="Cyclophilin-like_dom_sf"/>
</dbReference>
<dbReference type="NCBIfam" id="TIGR00724">
    <property type="entry name" value="urea_amlyse_rel"/>
    <property type="match status" value="1"/>
</dbReference>
<evidence type="ECO:0000259" key="4">
    <source>
        <dbReference type="SMART" id="SM00797"/>
    </source>
</evidence>
<keyword evidence="1" id="KW-0547">Nucleotide-binding</keyword>
<protein>
    <submittedName>
        <fullName evidence="5">KipI antagonist</fullName>
    </submittedName>
</protein>
<evidence type="ECO:0000313" key="6">
    <source>
        <dbReference type="Proteomes" id="UP000094379"/>
    </source>
</evidence>
<dbReference type="Pfam" id="PF02626">
    <property type="entry name" value="CT_A_B"/>
    <property type="match status" value="1"/>
</dbReference>
<comment type="caution">
    <text evidence="5">The sequence shown here is derived from an EMBL/GenBank/DDBJ whole genome shotgun (WGS) entry which is preliminary data.</text>
</comment>